<dbReference type="PROSITE" id="PS51257">
    <property type="entry name" value="PROKAR_LIPOPROTEIN"/>
    <property type="match status" value="1"/>
</dbReference>
<dbReference type="SUPFAM" id="SSF48452">
    <property type="entry name" value="TPR-like"/>
    <property type="match status" value="1"/>
</dbReference>
<reference evidence="3" key="1">
    <citation type="submission" date="2019-08" db="EMBL/GenBank/DDBJ databases">
        <authorList>
            <person name="Kucharzyk K."/>
            <person name="Murdoch R.W."/>
            <person name="Higgins S."/>
            <person name="Loffler F."/>
        </authorList>
    </citation>
    <scope>NUCLEOTIDE SEQUENCE</scope>
</reference>
<dbReference type="InterPro" id="IPR011990">
    <property type="entry name" value="TPR-like_helical_dom_sf"/>
</dbReference>
<dbReference type="InterPro" id="IPR050498">
    <property type="entry name" value="Ycf3"/>
</dbReference>
<keyword evidence="1" id="KW-0677">Repeat</keyword>
<evidence type="ECO:0008006" key="4">
    <source>
        <dbReference type="Google" id="ProtNLM"/>
    </source>
</evidence>
<evidence type="ECO:0000256" key="1">
    <source>
        <dbReference type="ARBA" id="ARBA00022737"/>
    </source>
</evidence>
<dbReference type="InterPro" id="IPR019734">
    <property type="entry name" value="TPR_rpt"/>
</dbReference>
<name>A0A644WU87_9ZZZZ</name>
<dbReference type="AlphaFoldDB" id="A0A644WU87"/>
<gene>
    <name evidence="3" type="ORF">SDC9_51924</name>
</gene>
<protein>
    <recommendedName>
        <fullName evidence="4">Beta-barrel assembly-enhancing protease</fullName>
    </recommendedName>
</protein>
<dbReference type="PROSITE" id="PS50005">
    <property type="entry name" value="TPR"/>
    <property type="match status" value="2"/>
</dbReference>
<proteinExistence type="predicted"/>
<dbReference type="PANTHER" id="PTHR44858:SF1">
    <property type="entry name" value="UDP-N-ACETYLGLUCOSAMINE--PEPTIDE N-ACETYLGLUCOSAMINYLTRANSFERASE SPINDLY-RELATED"/>
    <property type="match status" value="1"/>
</dbReference>
<dbReference type="EMBL" id="VSSQ01001151">
    <property type="protein sequence ID" value="MPM05634.1"/>
    <property type="molecule type" value="Genomic_DNA"/>
</dbReference>
<sequence>MRIYYPLLLFVVIFISCRSNAQQMAMSEPVKETKSSIYKNIDEITSKIKSNPADENLLDERANLYLKINEFQSALDDIEAGLAINPKSDKLYNTQALIYYKKKRMDSALESINESIKLAGNEKNYFLRSCIFYSRGEIREAVRDLNEILKLNPRADYIYLQKAFWCNDLNMYYEEILNYMYYIKLSKDEVNVEQVKKRLKKIKKSDRYYSNLIKAAKKDIRKNGYPWEYQVWE</sequence>
<keyword evidence="2" id="KW-0802">TPR repeat</keyword>
<dbReference type="Pfam" id="PF13181">
    <property type="entry name" value="TPR_8"/>
    <property type="match status" value="1"/>
</dbReference>
<dbReference type="SMART" id="SM00028">
    <property type="entry name" value="TPR"/>
    <property type="match status" value="3"/>
</dbReference>
<accession>A0A644WU87</accession>
<evidence type="ECO:0000313" key="3">
    <source>
        <dbReference type="EMBL" id="MPM05634.1"/>
    </source>
</evidence>
<comment type="caution">
    <text evidence="3">The sequence shown here is derived from an EMBL/GenBank/DDBJ whole genome shotgun (WGS) entry which is preliminary data.</text>
</comment>
<dbReference type="Gene3D" id="1.25.40.10">
    <property type="entry name" value="Tetratricopeptide repeat domain"/>
    <property type="match status" value="2"/>
</dbReference>
<dbReference type="PANTHER" id="PTHR44858">
    <property type="entry name" value="TETRATRICOPEPTIDE REPEAT PROTEIN 6"/>
    <property type="match status" value="1"/>
</dbReference>
<organism evidence="3">
    <name type="scientific">bioreactor metagenome</name>
    <dbReference type="NCBI Taxonomy" id="1076179"/>
    <lineage>
        <taxon>unclassified sequences</taxon>
        <taxon>metagenomes</taxon>
        <taxon>ecological metagenomes</taxon>
    </lineage>
</organism>
<evidence type="ECO:0000256" key="2">
    <source>
        <dbReference type="ARBA" id="ARBA00022803"/>
    </source>
</evidence>